<dbReference type="EMBL" id="CP036269">
    <property type="protein sequence ID" value="QDT45887.1"/>
    <property type="molecule type" value="Genomic_DNA"/>
</dbReference>
<keyword evidence="1" id="KW-0732">Signal</keyword>
<dbReference type="OrthoDB" id="5702724at2"/>
<accession>A0A517RPS3</accession>
<dbReference type="Gene3D" id="3.40.390.10">
    <property type="entry name" value="Collagenase (Catalytic Domain)"/>
    <property type="match status" value="1"/>
</dbReference>
<gene>
    <name evidence="3" type="ORF">Pan241w_60150</name>
</gene>
<evidence type="ECO:0000256" key="1">
    <source>
        <dbReference type="SAM" id="SignalP"/>
    </source>
</evidence>
<evidence type="ECO:0000313" key="3">
    <source>
        <dbReference type="EMBL" id="QDT45887.1"/>
    </source>
</evidence>
<evidence type="ECO:0000313" key="4">
    <source>
        <dbReference type="Proteomes" id="UP000317171"/>
    </source>
</evidence>
<dbReference type="GO" id="GO:0008237">
    <property type="term" value="F:metallopeptidase activity"/>
    <property type="evidence" value="ECO:0007669"/>
    <property type="project" value="InterPro"/>
</dbReference>
<dbReference type="SUPFAM" id="SSF55486">
    <property type="entry name" value="Metalloproteases ('zincins'), catalytic domain"/>
    <property type="match status" value="1"/>
</dbReference>
<protein>
    <recommendedName>
        <fullName evidence="2">Anthrax toxin lethal/endema factor N-/C-terminal domain-containing protein</fullName>
    </recommendedName>
</protein>
<keyword evidence="4" id="KW-1185">Reference proteome</keyword>
<dbReference type="Proteomes" id="UP000317171">
    <property type="component" value="Chromosome"/>
</dbReference>
<feature type="signal peptide" evidence="1">
    <location>
        <begin position="1"/>
        <end position="33"/>
    </location>
</feature>
<sequence precursor="true">MLYHHPNLKWSHARLGLLTLFCVTLSLCGRLQAEDTPQFYDPVEQKIEGWTVDVDPQLLAPEHAEAGKSALAALANHLQRVKYIVPKERVAQLQEVRIWIDLKHAKLDRMQYHPSKGWLVANGHDPRLAKHVHIPVAGQLMARNMWAQHPYVVLHELAHAFHDQVLSFDQADIVATFNEAKEKGIYESVLVHTGKKVRHYGLNNHKEYFAESTEAYFGVNDFYPFVRAELQTHDPKMFELLVKIWGPVP</sequence>
<dbReference type="Pfam" id="PF07737">
    <property type="entry name" value="ATLF"/>
    <property type="match status" value="1"/>
</dbReference>
<reference evidence="3 4" key="1">
    <citation type="submission" date="2019-02" db="EMBL/GenBank/DDBJ databases">
        <title>Deep-cultivation of Planctomycetes and their phenomic and genomic characterization uncovers novel biology.</title>
        <authorList>
            <person name="Wiegand S."/>
            <person name="Jogler M."/>
            <person name="Boedeker C."/>
            <person name="Pinto D."/>
            <person name="Vollmers J."/>
            <person name="Rivas-Marin E."/>
            <person name="Kohn T."/>
            <person name="Peeters S.H."/>
            <person name="Heuer A."/>
            <person name="Rast P."/>
            <person name="Oberbeckmann S."/>
            <person name="Bunk B."/>
            <person name="Jeske O."/>
            <person name="Meyerdierks A."/>
            <person name="Storesund J.E."/>
            <person name="Kallscheuer N."/>
            <person name="Luecker S."/>
            <person name="Lage O.M."/>
            <person name="Pohl T."/>
            <person name="Merkel B.J."/>
            <person name="Hornburger P."/>
            <person name="Mueller R.-W."/>
            <person name="Bruemmer F."/>
            <person name="Labrenz M."/>
            <person name="Spormann A.M."/>
            <person name="Op den Camp H."/>
            <person name="Overmann J."/>
            <person name="Amann R."/>
            <person name="Jetten M.S.M."/>
            <person name="Mascher T."/>
            <person name="Medema M.H."/>
            <person name="Devos D.P."/>
            <person name="Kaster A.-K."/>
            <person name="Ovreas L."/>
            <person name="Rohde M."/>
            <person name="Galperin M.Y."/>
            <person name="Jogler C."/>
        </authorList>
    </citation>
    <scope>NUCLEOTIDE SEQUENCE [LARGE SCALE GENOMIC DNA]</scope>
    <source>
        <strain evidence="3 4">Pan241w</strain>
    </source>
</reference>
<dbReference type="InterPro" id="IPR014781">
    <property type="entry name" value="Anthrax_toxin_lethal/edema_N/C"/>
</dbReference>
<name>A0A517RPS3_9PLAN</name>
<evidence type="ECO:0000259" key="2">
    <source>
        <dbReference type="Pfam" id="PF07737"/>
    </source>
</evidence>
<organism evidence="3 4">
    <name type="scientific">Gimesia alba</name>
    <dbReference type="NCBI Taxonomy" id="2527973"/>
    <lineage>
        <taxon>Bacteria</taxon>
        <taxon>Pseudomonadati</taxon>
        <taxon>Planctomycetota</taxon>
        <taxon>Planctomycetia</taxon>
        <taxon>Planctomycetales</taxon>
        <taxon>Planctomycetaceae</taxon>
        <taxon>Gimesia</taxon>
    </lineage>
</organism>
<dbReference type="InterPro" id="IPR024079">
    <property type="entry name" value="MetalloPept_cat_dom_sf"/>
</dbReference>
<dbReference type="AlphaFoldDB" id="A0A517RPS3"/>
<feature type="chain" id="PRO_5021701379" description="Anthrax toxin lethal/endema factor N-/C-terminal domain-containing protein" evidence="1">
    <location>
        <begin position="34"/>
        <end position="249"/>
    </location>
</feature>
<dbReference type="KEGG" id="gaz:Pan241w_60150"/>
<proteinExistence type="predicted"/>
<dbReference type="RefSeq" id="WP_145222928.1">
    <property type="nucleotide sequence ID" value="NZ_CP036269.1"/>
</dbReference>
<feature type="domain" description="Anthrax toxin lethal/endema factor N-/C-terminal" evidence="2">
    <location>
        <begin position="153"/>
        <end position="242"/>
    </location>
</feature>